<evidence type="ECO:0000256" key="8">
    <source>
        <dbReference type="ARBA" id="ARBA00022833"/>
    </source>
</evidence>
<dbReference type="SMART" id="SM00342">
    <property type="entry name" value="HTH_ARAC"/>
    <property type="match status" value="1"/>
</dbReference>
<keyword evidence="17" id="KW-1185">Reference proteome</keyword>
<dbReference type="Gene3D" id="3.30.160.70">
    <property type="entry name" value="Methylated DNA-protein cysteine methyltransferase domain"/>
    <property type="match status" value="1"/>
</dbReference>
<dbReference type="PROSITE" id="PS00041">
    <property type="entry name" value="HTH_ARAC_FAMILY_1"/>
    <property type="match status" value="1"/>
</dbReference>
<dbReference type="GO" id="GO:0006281">
    <property type="term" value="P:DNA repair"/>
    <property type="evidence" value="ECO:0007669"/>
    <property type="project" value="UniProtKB-KW"/>
</dbReference>
<gene>
    <name evidence="16" type="primary">ada</name>
    <name evidence="16" type="ORF">LuPra_05627</name>
</gene>
<evidence type="ECO:0000256" key="3">
    <source>
        <dbReference type="ARBA" id="ARBA00011918"/>
    </source>
</evidence>
<organism evidence="16 17">
    <name type="scientific">Luteitalea pratensis</name>
    <dbReference type="NCBI Taxonomy" id="1855912"/>
    <lineage>
        <taxon>Bacteria</taxon>
        <taxon>Pseudomonadati</taxon>
        <taxon>Acidobacteriota</taxon>
        <taxon>Vicinamibacteria</taxon>
        <taxon>Vicinamibacterales</taxon>
        <taxon>Vicinamibacteraceae</taxon>
        <taxon>Luteitalea</taxon>
    </lineage>
</organism>
<dbReference type="Gene3D" id="1.10.10.10">
    <property type="entry name" value="Winged helix-like DNA-binding domain superfamily/Winged helix DNA-binding domain"/>
    <property type="match status" value="1"/>
</dbReference>
<comment type="catalytic activity">
    <reaction evidence="1">
        <text>a 4-O-methyl-thymidine in DNA + L-cysteinyl-[protein] = a thymidine in DNA + S-methyl-L-cysteinyl-[protein]</text>
        <dbReference type="Rhea" id="RHEA:53428"/>
        <dbReference type="Rhea" id="RHEA-COMP:10131"/>
        <dbReference type="Rhea" id="RHEA-COMP:10132"/>
        <dbReference type="Rhea" id="RHEA-COMP:13555"/>
        <dbReference type="Rhea" id="RHEA-COMP:13556"/>
        <dbReference type="ChEBI" id="CHEBI:29950"/>
        <dbReference type="ChEBI" id="CHEBI:82612"/>
        <dbReference type="ChEBI" id="CHEBI:137386"/>
        <dbReference type="ChEBI" id="CHEBI:137387"/>
        <dbReference type="EC" id="2.1.1.63"/>
    </reaction>
</comment>
<name>A0A143PWZ8_LUTPR</name>
<dbReference type="GO" id="GO:0008270">
    <property type="term" value="F:zinc ion binding"/>
    <property type="evidence" value="ECO:0007669"/>
    <property type="project" value="InterPro"/>
</dbReference>
<dbReference type="NCBIfam" id="TIGR00589">
    <property type="entry name" value="ogt"/>
    <property type="match status" value="1"/>
</dbReference>
<dbReference type="PANTHER" id="PTHR10815:SF5">
    <property type="entry name" value="METHYLATED-DNA--PROTEIN-CYSTEINE METHYLTRANSFERASE"/>
    <property type="match status" value="1"/>
</dbReference>
<dbReference type="PATRIC" id="fig|1813736.3.peg.5914"/>
<dbReference type="GO" id="GO:0032259">
    <property type="term" value="P:methylation"/>
    <property type="evidence" value="ECO:0007669"/>
    <property type="project" value="UniProtKB-KW"/>
</dbReference>
<evidence type="ECO:0000256" key="5">
    <source>
        <dbReference type="ARBA" id="ARBA00022679"/>
    </source>
</evidence>
<dbReference type="SUPFAM" id="SSF53155">
    <property type="entry name" value="Methylated DNA-protein cysteine methyltransferase domain"/>
    <property type="match status" value="1"/>
</dbReference>
<keyword evidence="10" id="KW-0238">DNA-binding</keyword>
<evidence type="ECO:0000313" key="17">
    <source>
        <dbReference type="Proteomes" id="UP000076079"/>
    </source>
</evidence>
<dbReference type="Pfam" id="PF01035">
    <property type="entry name" value="DNA_binding_1"/>
    <property type="match status" value="1"/>
</dbReference>
<dbReference type="InterPro" id="IPR035451">
    <property type="entry name" value="Ada-like_dom_sf"/>
</dbReference>
<evidence type="ECO:0000256" key="9">
    <source>
        <dbReference type="ARBA" id="ARBA00023015"/>
    </source>
</evidence>
<dbReference type="SUPFAM" id="SSF57884">
    <property type="entry name" value="Ada DNA repair protein, N-terminal domain (N-Ada 10)"/>
    <property type="match status" value="1"/>
</dbReference>
<evidence type="ECO:0000256" key="14">
    <source>
        <dbReference type="ARBA" id="ARBA00049348"/>
    </source>
</evidence>
<evidence type="ECO:0000256" key="4">
    <source>
        <dbReference type="ARBA" id="ARBA00022603"/>
    </source>
</evidence>
<dbReference type="PROSITE" id="PS01124">
    <property type="entry name" value="HTH_ARAC_FAMILY_2"/>
    <property type="match status" value="1"/>
</dbReference>
<proteinExistence type="inferred from homology"/>
<keyword evidence="7" id="KW-0227">DNA damage</keyword>
<dbReference type="EC" id="2.1.1.63" evidence="3"/>
<dbReference type="PROSITE" id="PS00374">
    <property type="entry name" value="MGMT"/>
    <property type="match status" value="1"/>
</dbReference>
<dbReference type="InterPro" id="IPR004026">
    <property type="entry name" value="Ada_DNA_repair_Zn-bd"/>
</dbReference>
<keyword evidence="6" id="KW-0479">Metal-binding</keyword>
<dbReference type="InterPro" id="IPR001497">
    <property type="entry name" value="MethylDNA_cys_MeTrfase_AS"/>
</dbReference>
<reference evidence="16 17" key="1">
    <citation type="journal article" date="2016" name="Genome Announc.">
        <title>First Complete Genome Sequence of a Subdivision 6 Acidobacterium Strain.</title>
        <authorList>
            <person name="Huang S."/>
            <person name="Vieira S."/>
            <person name="Bunk B."/>
            <person name="Riedel T."/>
            <person name="Sproer C."/>
            <person name="Overmann J."/>
        </authorList>
    </citation>
    <scope>NUCLEOTIDE SEQUENCE [LARGE SCALE GENOMIC DNA]</scope>
    <source>
        <strain evidence="17">DSM 100886 HEG_-6_39</strain>
    </source>
</reference>
<dbReference type="InterPro" id="IPR018062">
    <property type="entry name" value="HTH_AraC-typ_CS"/>
</dbReference>
<dbReference type="FunFam" id="1.10.10.10:FF:000214">
    <property type="entry name" value="Methylated-DNA--protein-cysteine methyltransferase"/>
    <property type="match status" value="1"/>
</dbReference>
<evidence type="ECO:0000256" key="7">
    <source>
        <dbReference type="ARBA" id="ARBA00022763"/>
    </source>
</evidence>
<dbReference type="Gene3D" id="3.40.10.10">
    <property type="entry name" value="DNA Methylphosphotriester Repair Domain"/>
    <property type="match status" value="1"/>
</dbReference>
<dbReference type="GO" id="GO:0003700">
    <property type="term" value="F:DNA-binding transcription factor activity"/>
    <property type="evidence" value="ECO:0007669"/>
    <property type="project" value="InterPro"/>
</dbReference>
<evidence type="ECO:0000256" key="12">
    <source>
        <dbReference type="ARBA" id="ARBA00023163"/>
    </source>
</evidence>
<evidence type="ECO:0000256" key="2">
    <source>
        <dbReference type="ARBA" id="ARBA00008711"/>
    </source>
</evidence>
<keyword evidence="5" id="KW-0808">Transferase</keyword>
<evidence type="ECO:0000256" key="13">
    <source>
        <dbReference type="ARBA" id="ARBA00023204"/>
    </source>
</evidence>
<comment type="catalytic activity">
    <reaction evidence="14">
        <text>a 6-O-methyl-2'-deoxyguanosine in DNA + L-cysteinyl-[protein] = S-methyl-L-cysteinyl-[protein] + a 2'-deoxyguanosine in DNA</text>
        <dbReference type="Rhea" id="RHEA:24000"/>
        <dbReference type="Rhea" id="RHEA-COMP:10131"/>
        <dbReference type="Rhea" id="RHEA-COMP:10132"/>
        <dbReference type="Rhea" id="RHEA-COMP:11367"/>
        <dbReference type="Rhea" id="RHEA-COMP:11368"/>
        <dbReference type="ChEBI" id="CHEBI:29950"/>
        <dbReference type="ChEBI" id="CHEBI:82612"/>
        <dbReference type="ChEBI" id="CHEBI:85445"/>
        <dbReference type="ChEBI" id="CHEBI:85448"/>
        <dbReference type="EC" id="2.1.1.63"/>
    </reaction>
</comment>
<evidence type="ECO:0000256" key="11">
    <source>
        <dbReference type="ARBA" id="ARBA00023159"/>
    </source>
</evidence>
<dbReference type="GO" id="GO:0043565">
    <property type="term" value="F:sequence-specific DNA binding"/>
    <property type="evidence" value="ECO:0007669"/>
    <property type="project" value="InterPro"/>
</dbReference>
<dbReference type="Pfam" id="PF12833">
    <property type="entry name" value="HTH_18"/>
    <property type="match status" value="1"/>
</dbReference>
<keyword evidence="8" id="KW-0862">Zinc</keyword>
<evidence type="ECO:0000256" key="6">
    <source>
        <dbReference type="ARBA" id="ARBA00022723"/>
    </source>
</evidence>
<keyword evidence="12" id="KW-0804">Transcription</keyword>
<dbReference type="PANTHER" id="PTHR10815">
    <property type="entry name" value="METHYLATED-DNA--PROTEIN-CYSTEINE METHYLTRANSFERASE"/>
    <property type="match status" value="1"/>
</dbReference>
<feature type="domain" description="HTH araC/xylS-type" evidence="15">
    <location>
        <begin position="84"/>
        <end position="183"/>
    </location>
</feature>
<dbReference type="AlphaFoldDB" id="A0A143PWZ8"/>
<dbReference type="STRING" id="1855912.LuPra_05627"/>
<evidence type="ECO:0000259" key="15">
    <source>
        <dbReference type="PROSITE" id="PS01124"/>
    </source>
</evidence>
<dbReference type="Proteomes" id="UP000076079">
    <property type="component" value="Chromosome"/>
</dbReference>
<dbReference type="InterPro" id="IPR036217">
    <property type="entry name" value="MethylDNA_cys_MeTrfase_DNAb"/>
</dbReference>
<evidence type="ECO:0000256" key="10">
    <source>
        <dbReference type="ARBA" id="ARBA00023125"/>
    </source>
</evidence>
<dbReference type="KEGG" id="abac:LuPra_05627"/>
<dbReference type="GO" id="GO:0003908">
    <property type="term" value="F:methylated-DNA-[protein]-cysteine S-methyltransferase activity"/>
    <property type="evidence" value="ECO:0007669"/>
    <property type="project" value="UniProtKB-EC"/>
</dbReference>
<evidence type="ECO:0000256" key="1">
    <source>
        <dbReference type="ARBA" id="ARBA00001286"/>
    </source>
</evidence>
<keyword evidence="11" id="KW-0010">Activator</keyword>
<dbReference type="Gene3D" id="1.10.10.60">
    <property type="entry name" value="Homeodomain-like"/>
    <property type="match status" value="1"/>
</dbReference>
<dbReference type="SUPFAM" id="SSF46767">
    <property type="entry name" value="Methylated DNA-protein cysteine methyltransferase, C-terminal domain"/>
    <property type="match status" value="1"/>
</dbReference>
<dbReference type="CDD" id="cd06445">
    <property type="entry name" value="ATase"/>
    <property type="match status" value="1"/>
</dbReference>
<dbReference type="InterPro" id="IPR036631">
    <property type="entry name" value="MGMT_N_sf"/>
</dbReference>
<protein>
    <recommendedName>
        <fullName evidence="3">methylated-DNA--[protein]-cysteine S-methyltransferase</fullName>
        <ecNumber evidence="3">2.1.1.63</ecNumber>
    </recommendedName>
</protein>
<dbReference type="InterPro" id="IPR018060">
    <property type="entry name" value="HTH_AraC"/>
</dbReference>
<keyword evidence="4" id="KW-0489">Methyltransferase</keyword>
<dbReference type="InterPro" id="IPR014048">
    <property type="entry name" value="MethylDNA_cys_MeTrfase_DNA-bd"/>
</dbReference>
<dbReference type="Pfam" id="PF02805">
    <property type="entry name" value="Ada_Zn_binding"/>
    <property type="match status" value="1"/>
</dbReference>
<evidence type="ECO:0000313" key="16">
    <source>
        <dbReference type="EMBL" id="AMY12354.1"/>
    </source>
</evidence>
<keyword evidence="13" id="KW-0234">DNA repair</keyword>
<dbReference type="InterPro" id="IPR036388">
    <property type="entry name" value="WH-like_DNA-bd_sf"/>
</dbReference>
<reference evidence="17" key="2">
    <citation type="submission" date="2016-04" db="EMBL/GenBank/DDBJ databases">
        <title>First Complete Genome Sequence of a Subdivision 6 Acidobacterium.</title>
        <authorList>
            <person name="Huang S."/>
            <person name="Vieira S."/>
            <person name="Bunk B."/>
            <person name="Riedel T."/>
            <person name="Sproeer C."/>
            <person name="Overmann J."/>
        </authorList>
    </citation>
    <scope>NUCLEOTIDE SEQUENCE [LARGE SCALE GENOMIC DNA]</scope>
    <source>
        <strain evidence="17">DSM 100886 HEG_-6_39</strain>
    </source>
</reference>
<accession>A0A143PWZ8</accession>
<keyword evidence="9" id="KW-0805">Transcription regulation</keyword>
<comment type="similarity">
    <text evidence="2">Belongs to the MGMT family.</text>
</comment>
<dbReference type="EMBL" id="CP015136">
    <property type="protein sequence ID" value="AMY12354.1"/>
    <property type="molecule type" value="Genomic_DNA"/>
</dbReference>
<sequence>MQNRDASLAGRFVFGVTTTGIYCRPGCPSPRPRRDNVRFFATTAAARTAGFRACRRCHPDDVNDASRNATGNEATARLRDTDLRLLVSHIDAALADGGRPSVASLAAAVGLAPVVFRQRLEATLGIGPRALLSGRQLARLRERLLAGDDVTDALYSAGYGSSSRLYERAQEGLGMTPGAYRRGGAGVAIGWTTAPSPLGLLLVATTIHGVCAVYLGDSEATLRDALEAEFPRATITRGVNRNEWVAAAVAVASGQALEDVPLDLQGTAFQQRVWLALRAIPRGETRTYAQLAAMIGQPTAVRAAARACATNKVSLLVPCHRVVGSDASLTGYRWGVERKRRLLDLERGQNRL</sequence>